<accession>A0A840U9G8</accession>
<feature type="compositionally biased region" description="Basic and acidic residues" evidence="1">
    <location>
        <begin position="1"/>
        <end position="10"/>
    </location>
</feature>
<reference evidence="3 4" key="1">
    <citation type="submission" date="2020-08" db="EMBL/GenBank/DDBJ databases">
        <title>Genomic Encyclopedia of Type Strains, Phase IV (KMG-IV): sequencing the most valuable type-strain genomes for metagenomic binning, comparative biology and taxonomic classification.</title>
        <authorList>
            <person name="Goeker M."/>
        </authorList>
    </citation>
    <scope>NUCLEOTIDE SEQUENCE [LARGE SCALE GENOMIC DNA]</scope>
    <source>
        <strain evidence="3 4">DSM 22359</strain>
    </source>
</reference>
<keyword evidence="2" id="KW-1133">Transmembrane helix</keyword>
<evidence type="ECO:0000313" key="4">
    <source>
        <dbReference type="Proteomes" id="UP000591735"/>
    </source>
</evidence>
<protein>
    <recommendedName>
        <fullName evidence="5">DUF3301 domain-containing protein</fullName>
    </recommendedName>
</protein>
<sequence length="146" mass="17398">MLRDRPKLTADRNPTGRGNLPNPPNKVIWRSDQDSRHHRTANTLTLGTLFWLFIAGLAIWYWWRAKAIKDFVLKAAQRYCKSMDVLLLDDAVYLRGLWFKRDSDGKLRVWRRFLFDFTTTGEERYTGRIIMLGRQILNMELDPHRF</sequence>
<evidence type="ECO:0000256" key="1">
    <source>
        <dbReference type="SAM" id="MobiDB-lite"/>
    </source>
</evidence>
<dbReference type="Pfam" id="PF11743">
    <property type="entry name" value="DUF3301"/>
    <property type="match status" value="1"/>
</dbReference>
<organism evidence="3 4">
    <name type="scientific">Marinobacter oulmenensis</name>
    <dbReference type="NCBI Taxonomy" id="643747"/>
    <lineage>
        <taxon>Bacteria</taxon>
        <taxon>Pseudomonadati</taxon>
        <taxon>Pseudomonadota</taxon>
        <taxon>Gammaproteobacteria</taxon>
        <taxon>Pseudomonadales</taxon>
        <taxon>Marinobacteraceae</taxon>
        <taxon>Marinobacter</taxon>
    </lineage>
</organism>
<evidence type="ECO:0000256" key="2">
    <source>
        <dbReference type="SAM" id="Phobius"/>
    </source>
</evidence>
<evidence type="ECO:0008006" key="5">
    <source>
        <dbReference type="Google" id="ProtNLM"/>
    </source>
</evidence>
<dbReference type="InterPro" id="IPR021732">
    <property type="entry name" value="DUF3301"/>
</dbReference>
<keyword evidence="2" id="KW-0472">Membrane</keyword>
<dbReference type="EMBL" id="JACHFE010000001">
    <property type="protein sequence ID" value="MBB5319790.1"/>
    <property type="molecule type" value="Genomic_DNA"/>
</dbReference>
<name>A0A840U9G8_9GAMM</name>
<evidence type="ECO:0000313" key="3">
    <source>
        <dbReference type="EMBL" id="MBB5319790.1"/>
    </source>
</evidence>
<comment type="caution">
    <text evidence="3">The sequence shown here is derived from an EMBL/GenBank/DDBJ whole genome shotgun (WGS) entry which is preliminary data.</text>
</comment>
<proteinExistence type="predicted"/>
<dbReference type="AlphaFoldDB" id="A0A840U9G8"/>
<keyword evidence="4" id="KW-1185">Reference proteome</keyword>
<gene>
    <name evidence="3" type="ORF">HNR38_000258</name>
</gene>
<keyword evidence="2" id="KW-0812">Transmembrane</keyword>
<dbReference type="Proteomes" id="UP000591735">
    <property type="component" value="Unassembled WGS sequence"/>
</dbReference>
<feature type="transmembrane region" description="Helical" evidence="2">
    <location>
        <begin position="44"/>
        <end position="63"/>
    </location>
</feature>
<feature type="region of interest" description="Disordered" evidence="1">
    <location>
        <begin position="1"/>
        <end position="25"/>
    </location>
</feature>